<dbReference type="AlphaFoldDB" id="A0A9X4KTU6"/>
<evidence type="ECO:0000313" key="2">
    <source>
        <dbReference type="Proteomes" id="UP001153404"/>
    </source>
</evidence>
<name>A0A9X4KTU6_9BACL</name>
<proteinExistence type="predicted"/>
<sequence length="73" mass="8260">MESERGVSPLGEPAIVSAHKKDVDAFRTRPLRWLLFGLLRHVAEDGVFLGFVELFERVIRIVEVPDGKGDDDR</sequence>
<dbReference type="EMBL" id="JAPDIA010000003">
    <property type="protein sequence ID" value="MDG0810136.1"/>
    <property type="molecule type" value="Genomic_DNA"/>
</dbReference>
<comment type="caution">
    <text evidence="1">The sequence shown here is derived from an EMBL/GenBank/DDBJ whole genome shotgun (WGS) entry which is preliminary data.</text>
</comment>
<reference evidence="1" key="1">
    <citation type="submission" date="2022-10" db="EMBL/GenBank/DDBJ databases">
        <title>Comparative genomic analysis of Cohnella hashimotonis sp. nov., isolated from the International Space Station.</title>
        <authorList>
            <person name="Simpson A."/>
            <person name="Venkateswaran K."/>
        </authorList>
    </citation>
    <scope>NUCLEOTIDE SEQUENCE</scope>
    <source>
        <strain evidence="1">DSM 28161</strain>
    </source>
</reference>
<dbReference type="RefSeq" id="WP_277531805.1">
    <property type="nucleotide sequence ID" value="NZ_JAPDIA010000003.1"/>
</dbReference>
<organism evidence="1 2">
    <name type="scientific">Cohnella rhizosphaerae</name>
    <dbReference type="NCBI Taxonomy" id="1457232"/>
    <lineage>
        <taxon>Bacteria</taxon>
        <taxon>Bacillati</taxon>
        <taxon>Bacillota</taxon>
        <taxon>Bacilli</taxon>
        <taxon>Bacillales</taxon>
        <taxon>Paenibacillaceae</taxon>
        <taxon>Cohnella</taxon>
    </lineage>
</organism>
<evidence type="ECO:0000313" key="1">
    <source>
        <dbReference type="EMBL" id="MDG0810136.1"/>
    </source>
</evidence>
<accession>A0A9X4KTU6</accession>
<dbReference type="Proteomes" id="UP001153404">
    <property type="component" value="Unassembled WGS sequence"/>
</dbReference>
<keyword evidence="2" id="KW-1185">Reference proteome</keyword>
<protein>
    <submittedName>
        <fullName evidence="1">Uncharacterized protein</fullName>
    </submittedName>
</protein>
<gene>
    <name evidence="1" type="ORF">OMP40_12845</name>
</gene>